<dbReference type="Pfam" id="PF06452">
    <property type="entry name" value="CBM9_1"/>
    <property type="match status" value="1"/>
</dbReference>
<feature type="chain" id="PRO_5018099262" evidence="1">
    <location>
        <begin position="23"/>
        <end position="772"/>
    </location>
</feature>
<feature type="domain" description="Carbohydrate-binding" evidence="2">
    <location>
        <begin position="43"/>
        <end position="183"/>
    </location>
</feature>
<dbReference type="Gene3D" id="2.60.40.1190">
    <property type="match status" value="1"/>
</dbReference>
<gene>
    <name evidence="4" type="ORF">DRW07_15335</name>
</gene>
<dbReference type="InterPro" id="IPR010502">
    <property type="entry name" value="Carb-bd_dom_fam9"/>
</dbReference>
<sequence length="772" mass="88599">MLFFRTLVLLFCFATLSSNAVAQSPSKPISIPSIDVSTDAISIDGKLDESVWQNAAVVELNYVTSPFENTAPPVKTTAYLFENGTTLFVAFDAKTRPGERLAAFYQDRDKAWDDDLVGIKLDPFNNERLAYQFFVNPFGIQLDSIENEITGSESDSWNAIWYSSGETHEDGFRVEMAIPLKAMSFSGAEGEKTWRAELVRFYPRENRYRISNLPRDRNNPCILCQLGEIKGFENVQRSTNLVWVPTAVVGATRARDFEENSWNSEDNQEVGLDVNWNVTPQSLLQATFNPDFSQVEADVAQVSINNTFSLFFDELRPFFVENAEYFSTNQNLVYTRNINAPNVGAKFTGQKDSHTLGVFVADDDTTQFIVPGNLGSRVGFIDESSINGAVRYRYDVSNDWSVGGLGTFRSSDNYHNLLSSFDSKYQLTENDTFWFQYMRSDTEYPDGFFQNFCANDCSDPDGASEAGLRTKFQEAFSGQAYRLTYEHARRDWWFRADHSDFSEGFRADLGFQSRTDFTKSVLGGGYYWWNEEEDSWWNRIRVNGDWDITHNQNGELIEREVEVYASVLGAKQSYVELQYLKRVNRGQRQDSSNLSVDFSSTLFDEYFYSLYAEIRPVPEFFISGFVSTGEVIDYANNRLGDRLFAESEIEWNIGQHAKISFFQLFSELESASQPLFTARLTDLRFTYQFDARHLIRLIVAYDNTDRNPDNYPYEVKAKSKDFNAQLLYSYKIDPLTKLFIGFGQEARNRLEQGPLVTRQQSAFMKISYAWQQ</sequence>
<dbReference type="GO" id="GO:0016052">
    <property type="term" value="P:carbohydrate catabolic process"/>
    <property type="evidence" value="ECO:0007669"/>
    <property type="project" value="InterPro"/>
</dbReference>
<keyword evidence="1" id="KW-0732">Signal</keyword>
<name>A0A3N5Z8F2_9ALTE</name>
<dbReference type="AlphaFoldDB" id="A0A3N5Z8F2"/>
<dbReference type="GO" id="GO:0030246">
    <property type="term" value="F:carbohydrate binding"/>
    <property type="evidence" value="ECO:0007669"/>
    <property type="project" value="InterPro"/>
</dbReference>
<accession>A0A3N5Z8F2</accession>
<dbReference type="CDD" id="cd09618">
    <property type="entry name" value="CBM9_like_2"/>
    <property type="match status" value="1"/>
</dbReference>
<keyword evidence="5" id="KW-1185">Reference proteome</keyword>
<feature type="domain" description="DUF5916" evidence="3">
    <location>
        <begin position="260"/>
        <end position="341"/>
    </location>
</feature>
<comment type="caution">
    <text evidence="4">The sequence shown here is derived from an EMBL/GenBank/DDBJ whole genome shotgun (WGS) entry which is preliminary data.</text>
</comment>
<dbReference type="Pfam" id="PF19313">
    <property type="entry name" value="DUF5916"/>
    <property type="match status" value="1"/>
</dbReference>
<evidence type="ECO:0000259" key="3">
    <source>
        <dbReference type="Pfam" id="PF19313"/>
    </source>
</evidence>
<feature type="signal peptide" evidence="1">
    <location>
        <begin position="1"/>
        <end position="22"/>
    </location>
</feature>
<dbReference type="OrthoDB" id="9786766at2"/>
<dbReference type="Proteomes" id="UP000275281">
    <property type="component" value="Unassembled WGS sequence"/>
</dbReference>
<dbReference type="EMBL" id="RPOK01000005">
    <property type="protein sequence ID" value="RPJ65278.1"/>
    <property type="molecule type" value="Genomic_DNA"/>
</dbReference>
<dbReference type="RefSeq" id="WP_124028825.1">
    <property type="nucleotide sequence ID" value="NZ_JBHRSN010000014.1"/>
</dbReference>
<dbReference type="InterPro" id="IPR045670">
    <property type="entry name" value="DUF5916"/>
</dbReference>
<protein>
    <submittedName>
        <fullName evidence="4">Uncharacterized protein</fullName>
    </submittedName>
</protein>
<reference evidence="4 5" key="1">
    <citation type="submission" date="2018-11" db="EMBL/GenBank/DDBJ databases">
        <authorList>
            <person name="Ye M.-Q."/>
            <person name="Du Z.-J."/>
        </authorList>
    </citation>
    <scope>NUCLEOTIDE SEQUENCE [LARGE SCALE GENOMIC DNA]</scope>
    <source>
        <strain evidence="4 5">U0105</strain>
    </source>
</reference>
<dbReference type="SUPFAM" id="SSF49344">
    <property type="entry name" value="CBD9-like"/>
    <property type="match status" value="1"/>
</dbReference>
<dbReference type="GO" id="GO:0004553">
    <property type="term" value="F:hydrolase activity, hydrolyzing O-glycosyl compounds"/>
    <property type="evidence" value="ECO:0007669"/>
    <property type="project" value="InterPro"/>
</dbReference>
<evidence type="ECO:0000313" key="4">
    <source>
        <dbReference type="EMBL" id="RPJ65278.1"/>
    </source>
</evidence>
<evidence type="ECO:0000256" key="1">
    <source>
        <dbReference type="SAM" id="SignalP"/>
    </source>
</evidence>
<organism evidence="4 5">
    <name type="scientific">Alteromonas sediminis</name>
    <dbReference type="NCBI Taxonomy" id="2259342"/>
    <lineage>
        <taxon>Bacteria</taxon>
        <taxon>Pseudomonadati</taxon>
        <taxon>Pseudomonadota</taxon>
        <taxon>Gammaproteobacteria</taxon>
        <taxon>Alteromonadales</taxon>
        <taxon>Alteromonadaceae</taxon>
        <taxon>Alteromonas/Salinimonas group</taxon>
        <taxon>Alteromonas</taxon>
    </lineage>
</organism>
<evidence type="ECO:0000259" key="2">
    <source>
        <dbReference type="Pfam" id="PF06452"/>
    </source>
</evidence>
<evidence type="ECO:0000313" key="5">
    <source>
        <dbReference type="Proteomes" id="UP000275281"/>
    </source>
</evidence>
<proteinExistence type="predicted"/>